<organism evidence="1 2">
    <name type="scientific">Serratia plymuthica</name>
    <dbReference type="NCBI Taxonomy" id="82996"/>
    <lineage>
        <taxon>Bacteria</taxon>
        <taxon>Pseudomonadati</taxon>
        <taxon>Pseudomonadota</taxon>
        <taxon>Gammaproteobacteria</taxon>
        <taxon>Enterobacterales</taxon>
        <taxon>Yersiniaceae</taxon>
        <taxon>Serratia</taxon>
    </lineage>
</organism>
<reference evidence="1 2" key="1">
    <citation type="submission" date="2018-06" db="EMBL/GenBank/DDBJ databases">
        <authorList>
            <consortium name="Pathogen Informatics"/>
            <person name="Doyle S."/>
        </authorList>
    </citation>
    <scope>NUCLEOTIDE SEQUENCE [LARGE SCALE GENOMIC DNA]</scope>
    <source>
        <strain evidence="1 2">NCTC12961</strain>
    </source>
</reference>
<name>A0A2X4XP05_SERPL</name>
<protein>
    <submittedName>
        <fullName evidence="1">Uncharacterized protein</fullName>
    </submittedName>
</protein>
<accession>A0A2X4XP05</accession>
<dbReference type="EMBL" id="LS483469">
    <property type="protein sequence ID" value="SQI38394.1"/>
    <property type="molecule type" value="Genomic_DNA"/>
</dbReference>
<evidence type="ECO:0000313" key="1">
    <source>
        <dbReference type="EMBL" id="SQI38394.1"/>
    </source>
</evidence>
<dbReference type="AlphaFoldDB" id="A0A2X4XP05"/>
<evidence type="ECO:0000313" key="2">
    <source>
        <dbReference type="Proteomes" id="UP000248897"/>
    </source>
</evidence>
<gene>
    <name evidence="1" type="ORF">NCTC12961_02589</name>
</gene>
<dbReference type="Proteomes" id="UP000248897">
    <property type="component" value="Chromosome 1"/>
</dbReference>
<proteinExistence type="predicted"/>
<sequence>MWQAVSRLLSEHLGSAEIRERTELPGGEIHRRGA</sequence>